<dbReference type="GO" id="GO:0005829">
    <property type="term" value="C:cytosol"/>
    <property type="evidence" value="ECO:0007669"/>
    <property type="project" value="TreeGrafter"/>
</dbReference>
<dbReference type="InterPro" id="IPR031100">
    <property type="entry name" value="LOG_fam"/>
</dbReference>
<dbReference type="Proteomes" id="UP000036325">
    <property type="component" value="Unassembled WGS sequence"/>
</dbReference>
<organism evidence="4 5">
    <name type="scientific">Pseudomonas weihenstephanensis</name>
    <dbReference type="NCBI Taxonomy" id="1608994"/>
    <lineage>
        <taxon>Bacteria</taxon>
        <taxon>Pseudomonadati</taxon>
        <taxon>Pseudomonadota</taxon>
        <taxon>Gammaproteobacteria</taxon>
        <taxon>Pseudomonadales</taxon>
        <taxon>Pseudomonadaceae</taxon>
        <taxon>Pseudomonas</taxon>
    </lineage>
</organism>
<dbReference type="RefSeq" id="WP_048362749.1">
    <property type="nucleotide sequence ID" value="NZ_JYLF01000001.1"/>
</dbReference>
<dbReference type="PATRIC" id="fig|1608994.3.peg.1113"/>
<dbReference type="GO" id="GO:0008714">
    <property type="term" value="F:AMP nucleosidase activity"/>
    <property type="evidence" value="ECO:0007669"/>
    <property type="project" value="UniProtKB-EC"/>
</dbReference>
<dbReference type="InterPro" id="IPR005269">
    <property type="entry name" value="LOG"/>
</dbReference>
<dbReference type="GO" id="GO:0009691">
    <property type="term" value="P:cytokinin biosynthetic process"/>
    <property type="evidence" value="ECO:0007669"/>
    <property type="project" value="InterPro"/>
</dbReference>
<proteinExistence type="predicted"/>
<evidence type="ECO:0000256" key="1">
    <source>
        <dbReference type="ARBA" id="ARBA00000274"/>
    </source>
</evidence>
<evidence type="ECO:0000256" key="3">
    <source>
        <dbReference type="ARBA" id="ARBA00031983"/>
    </source>
</evidence>
<accession>A0A0J6ITS5</accession>
<dbReference type="AlphaFoldDB" id="A0A0J6ITS5"/>
<dbReference type="OrthoDB" id="9801098at2"/>
<dbReference type="SUPFAM" id="SSF102405">
    <property type="entry name" value="MCP/YpsA-like"/>
    <property type="match status" value="1"/>
</dbReference>
<dbReference type="PANTHER" id="PTHR43393">
    <property type="entry name" value="CYTOKININ RIBOSIDE 5'-MONOPHOSPHATE PHOSPHORIBOHYDROLASE"/>
    <property type="match status" value="1"/>
</dbReference>
<comment type="caution">
    <text evidence="4">The sequence shown here is derived from an EMBL/GenBank/DDBJ whole genome shotgun (WGS) entry which is preliminary data.</text>
</comment>
<dbReference type="STRING" id="1608994.TU86_02690"/>
<name>A0A0J6ITS5_9PSED</name>
<dbReference type="PANTHER" id="PTHR43393:SF2">
    <property type="entry name" value="CYTOKININ RIBOSIDE 5'-MONOPHOSPHATE PHOSPHORIBOHYDROLASE"/>
    <property type="match status" value="1"/>
</dbReference>
<dbReference type="NCBIfam" id="TIGR00730">
    <property type="entry name" value="Rossman fold protein, TIGR00730 family"/>
    <property type="match status" value="1"/>
</dbReference>
<dbReference type="Pfam" id="PF03641">
    <property type="entry name" value="Lysine_decarbox"/>
    <property type="match status" value="1"/>
</dbReference>
<sequence length="366" mass="41344">MPDQTHANLPLDFERLSLDLAQHVDAQLELIAPDSKNRPLYREMMLTVLRMAHDDFDRWNAKITLQAIRELEQTFRVLEQFKSHRKITVFGSARTPMEDPLYALAREVGAELARADMMVITGGGAGIMAAAHEGAGLEHSLGFNITLPFEQRANPTILGSSHLLAFHFFFTRKLFFIKEAAGLVMCPGGFGTLDEVLEVLTLIQTGKTPLVPVVLLDIPGGTFWQSALDFIQAQLQANHYILPNDLKLMRLVHSAEEAVAQIDQFYNNFHSTRWLNKIFAIRMKRPVSALALKQIQHEFGDICLNDSFHQQLDDEPAFEHLTRLSFAFSGRNQGRLRELVDFINLPQNWADAGGMIQKKSLEPLSR</sequence>
<dbReference type="EMBL" id="JYLF01000001">
    <property type="protein sequence ID" value="KMN15693.1"/>
    <property type="molecule type" value="Genomic_DNA"/>
</dbReference>
<reference evidence="4 5" key="1">
    <citation type="submission" date="2015-02" db="EMBL/GenBank/DDBJ databases">
        <title>Pseudomonas helleri sp. nov. and Pseudomonas weihenstephanensis sp. nov., isolated from raw cows milk.</title>
        <authorList>
            <person name="von Neubeck M."/>
            <person name="Huptas C."/>
            <person name="Wenning M."/>
            <person name="Scherer S."/>
        </authorList>
    </citation>
    <scope>NUCLEOTIDE SEQUENCE [LARGE SCALE GENOMIC DNA]</scope>
    <source>
        <strain evidence="4 5">DSM 29166</strain>
    </source>
</reference>
<comment type="catalytic activity">
    <reaction evidence="1">
        <text>AMP + H2O = D-ribose 5-phosphate + adenine</text>
        <dbReference type="Rhea" id="RHEA:20129"/>
        <dbReference type="ChEBI" id="CHEBI:15377"/>
        <dbReference type="ChEBI" id="CHEBI:16708"/>
        <dbReference type="ChEBI" id="CHEBI:78346"/>
        <dbReference type="ChEBI" id="CHEBI:456215"/>
        <dbReference type="EC" id="3.2.2.4"/>
    </reaction>
</comment>
<dbReference type="EC" id="3.2.2.4" evidence="2"/>
<dbReference type="InterPro" id="IPR052341">
    <property type="entry name" value="LOG_family_nucleotidases"/>
</dbReference>
<protein>
    <recommendedName>
        <fullName evidence="3">AMP nucleosidase</fullName>
        <ecNumber evidence="2">3.2.2.4</ecNumber>
    </recommendedName>
    <alternativeName>
        <fullName evidence="3">AMP nucleosidase</fullName>
    </alternativeName>
</protein>
<gene>
    <name evidence="4" type="ORF">TU86_02690</name>
</gene>
<evidence type="ECO:0000313" key="4">
    <source>
        <dbReference type="EMBL" id="KMN15693.1"/>
    </source>
</evidence>
<evidence type="ECO:0000256" key="2">
    <source>
        <dbReference type="ARBA" id="ARBA00011985"/>
    </source>
</evidence>
<evidence type="ECO:0000313" key="5">
    <source>
        <dbReference type="Proteomes" id="UP000036325"/>
    </source>
</evidence>
<dbReference type="Gene3D" id="3.40.50.450">
    <property type="match status" value="1"/>
</dbReference>